<organism evidence="6 7">
    <name type="scientific">Methanolobus profundi</name>
    <dbReference type="NCBI Taxonomy" id="487685"/>
    <lineage>
        <taxon>Archaea</taxon>
        <taxon>Methanobacteriati</taxon>
        <taxon>Methanobacteriota</taxon>
        <taxon>Stenosarchaea group</taxon>
        <taxon>Methanomicrobia</taxon>
        <taxon>Methanosarcinales</taxon>
        <taxon>Methanosarcinaceae</taxon>
        <taxon>Methanolobus</taxon>
    </lineage>
</organism>
<dbReference type="Proteomes" id="UP000198535">
    <property type="component" value="Unassembled WGS sequence"/>
</dbReference>
<name>A0A1I4UKW2_9EURY</name>
<keyword evidence="7" id="KW-1185">Reference proteome</keyword>
<feature type="transmembrane region" description="Helical" evidence="5">
    <location>
        <begin position="12"/>
        <end position="31"/>
    </location>
</feature>
<accession>A0A1I4UKW2</accession>
<protein>
    <submittedName>
        <fullName evidence="6">Uncharacterized membrane protein</fullName>
    </submittedName>
</protein>
<evidence type="ECO:0000256" key="5">
    <source>
        <dbReference type="SAM" id="Phobius"/>
    </source>
</evidence>
<dbReference type="Pfam" id="PF09685">
    <property type="entry name" value="MamF_MmsF"/>
    <property type="match status" value="1"/>
</dbReference>
<comment type="subcellular location">
    <subcellularLocation>
        <location evidence="1">Membrane</location>
        <topology evidence="1">Multi-pass membrane protein</topology>
    </subcellularLocation>
</comment>
<dbReference type="AlphaFoldDB" id="A0A1I4UKW2"/>
<keyword evidence="2 5" id="KW-0812">Transmembrane</keyword>
<evidence type="ECO:0000313" key="7">
    <source>
        <dbReference type="Proteomes" id="UP000198535"/>
    </source>
</evidence>
<evidence type="ECO:0000313" key="6">
    <source>
        <dbReference type="EMBL" id="SFM89622.1"/>
    </source>
</evidence>
<dbReference type="GO" id="GO:0016020">
    <property type="term" value="C:membrane"/>
    <property type="evidence" value="ECO:0007669"/>
    <property type="project" value="UniProtKB-SubCell"/>
</dbReference>
<feature type="transmembrane region" description="Helical" evidence="5">
    <location>
        <begin position="68"/>
        <end position="92"/>
    </location>
</feature>
<reference evidence="7" key="1">
    <citation type="submission" date="2016-10" db="EMBL/GenBank/DDBJ databases">
        <authorList>
            <person name="Varghese N."/>
            <person name="Submissions S."/>
        </authorList>
    </citation>
    <scope>NUCLEOTIDE SEQUENCE [LARGE SCALE GENOMIC DNA]</scope>
    <source>
        <strain evidence="7">Mob M</strain>
    </source>
</reference>
<evidence type="ECO:0000256" key="3">
    <source>
        <dbReference type="ARBA" id="ARBA00022989"/>
    </source>
</evidence>
<dbReference type="InterPro" id="IPR019109">
    <property type="entry name" value="MamF_MmsF"/>
</dbReference>
<dbReference type="OrthoDB" id="329551at2157"/>
<gene>
    <name evidence="6" type="ORF">SAMN04488696_2767</name>
</gene>
<keyword evidence="4 5" id="KW-0472">Membrane</keyword>
<dbReference type="EMBL" id="FOUJ01000007">
    <property type="protein sequence ID" value="SFM89622.1"/>
    <property type="molecule type" value="Genomic_DNA"/>
</dbReference>
<proteinExistence type="predicted"/>
<keyword evidence="3 5" id="KW-1133">Transmembrane helix</keyword>
<evidence type="ECO:0000256" key="4">
    <source>
        <dbReference type="ARBA" id="ARBA00023136"/>
    </source>
</evidence>
<sequence>MSETKIGVDENIAGLIAYVLGLITGIILLVIEKENKFVRFHAAQSTALYGGLFVLNIILGFLSSIPYLGMIFSLISMLIGLVAFVLWLYLMYMAFKGEMYRLPVIAEYADKLEAMF</sequence>
<dbReference type="STRING" id="487685.SAMN04488696_2767"/>
<dbReference type="RefSeq" id="WP_091937944.1">
    <property type="nucleotide sequence ID" value="NZ_FOUJ01000007.1"/>
</dbReference>
<dbReference type="PANTHER" id="PTHR36460">
    <property type="entry name" value="UPF0132 DOMAIN PROTEIN (AFU_ORTHOLOGUE AFUA_3G10255)"/>
    <property type="match status" value="1"/>
</dbReference>
<feature type="transmembrane region" description="Helical" evidence="5">
    <location>
        <begin position="43"/>
        <end position="62"/>
    </location>
</feature>
<evidence type="ECO:0000256" key="2">
    <source>
        <dbReference type="ARBA" id="ARBA00022692"/>
    </source>
</evidence>
<dbReference type="PANTHER" id="PTHR36460:SF1">
    <property type="entry name" value="UPF0132 DOMAIN PROTEIN (AFU_ORTHOLOGUE AFUA_3G10255)"/>
    <property type="match status" value="1"/>
</dbReference>
<evidence type="ECO:0000256" key="1">
    <source>
        <dbReference type="ARBA" id="ARBA00004141"/>
    </source>
</evidence>